<keyword evidence="13" id="KW-1185">Reference proteome</keyword>
<dbReference type="PANTHER" id="PTHR34990:SF1">
    <property type="entry name" value="UDP-2,3-DIACYLGLUCOSAMINE HYDROLASE"/>
    <property type="match status" value="1"/>
</dbReference>
<dbReference type="InterPro" id="IPR010138">
    <property type="entry name" value="UDP-diacylglucosamine_Hdrlase"/>
</dbReference>
<dbReference type="InterPro" id="IPR004843">
    <property type="entry name" value="Calcineurin-like_PHP"/>
</dbReference>
<evidence type="ECO:0000313" key="12">
    <source>
        <dbReference type="EMBL" id="QBF84155.1"/>
    </source>
</evidence>
<proteinExistence type="inferred from homology"/>
<reference evidence="12 13" key="1">
    <citation type="submission" date="2019-02" db="EMBL/GenBank/DDBJ databases">
        <title>Shewanella sp. D4-2 isolated from Dokdo Island.</title>
        <authorList>
            <person name="Baek K."/>
        </authorList>
    </citation>
    <scope>NUCLEOTIDE SEQUENCE [LARGE SCALE GENOMIC DNA]</scope>
    <source>
        <strain evidence="12 13">D4-2</strain>
    </source>
</reference>
<evidence type="ECO:0000256" key="3">
    <source>
        <dbReference type="ARBA" id="ARBA00022519"/>
    </source>
</evidence>
<dbReference type="OrthoDB" id="9783283at2"/>
<evidence type="ECO:0000313" key="13">
    <source>
        <dbReference type="Proteomes" id="UP000291106"/>
    </source>
</evidence>
<dbReference type="AlphaFoldDB" id="A0A411PKW1"/>
<evidence type="ECO:0000259" key="11">
    <source>
        <dbReference type="Pfam" id="PF00149"/>
    </source>
</evidence>
<dbReference type="Proteomes" id="UP000291106">
    <property type="component" value="Chromosome"/>
</dbReference>
<feature type="binding site" evidence="10">
    <location>
        <position position="196"/>
    </location>
    <ligand>
        <name>Mn(2+)</name>
        <dbReference type="ChEBI" id="CHEBI:29035"/>
        <label>1</label>
    </ligand>
</feature>
<dbReference type="HAMAP" id="MF_00575">
    <property type="entry name" value="LpxH"/>
    <property type="match status" value="1"/>
</dbReference>
<accession>A0A411PKW1</accession>
<feature type="binding site" evidence="10">
    <location>
        <position position="159"/>
    </location>
    <ligand>
        <name>substrate</name>
    </ligand>
</feature>
<evidence type="ECO:0000256" key="1">
    <source>
        <dbReference type="ARBA" id="ARBA00022475"/>
    </source>
</evidence>
<name>A0A411PKW1_9GAMM</name>
<evidence type="ECO:0000256" key="5">
    <source>
        <dbReference type="ARBA" id="ARBA00022723"/>
    </source>
</evidence>
<keyword evidence="1 10" id="KW-1003">Cell membrane</keyword>
<keyword evidence="7 10" id="KW-0443">Lipid metabolism</keyword>
<gene>
    <name evidence="10" type="primary">lpxH</name>
    <name evidence="12" type="ORF">EXU30_16865</name>
</gene>
<comment type="similarity">
    <text evidence="10">Belongs to the LpxH family.</text>
</comment>
<dbReference type="UniPathway" id="UPA00359">
    <property type="reaction ID" value="UER00480"/>
</dbReference>
<feature type="binding site" evidence="10">
    <location>
        <position position="166"/>
    </location>
    <ligand>
        <name>substrate</name>
    </ligand>
</feature>
<evidence type="ECO:0000256" key="7">
    <source>
        <dbReference type="ARBA" id="ARBA00023098"/>
    </source>
</evidence>
<dbReference type="RefSeq" id="WP_130601983.1">
    <property type="nucleotide sequence ID" value="NZ_CP036200.1"/>
</dbReference>
<feature type="binding site" evidence="10">
    <location>
        <position position="113"/>
    </location>
    <ligand>
        <name>Mn(2+)</name>
        <dbReference type="ChEBI" id="CHEBI:29035"/>
        <label>2</label>
    </ligand>
</feature>
<dbReference type="SUPFAM" id="SSF56300">
    <property type="entry name" value="Metallo-dependent phosphatases"/>
    <property type="match status" value="1"/>
</dbReference>
<comment type="cofactor">
    <cofactor evidence="10">
        <name>Mn(2+)</name>
        <dbReference type="ChEBI" id="CHEBI:29035"/>
    </cofactor>
    <text evidence="10">Binds 2 Mn(2+) ions per subunit in a binuclear metal center.</text>
</comment>
<evidence type="ECO:0000256" key="8">
    <source>
        <dbReference type="ARBA" id="ARBA00023136"/>
    </source>
</evidence>
<feature type="binding site" evidence="10">
    <location>
        <position position="8"/>
    </location>
    <ligand>
        <name>Mn(2+)</name>
        <dbReference type="ChEBI" id="CHEBI:29035"/>
        <label>1</label>
    </ligand>
</feature>
<dbReference type="EC" id="3.6.1.54" evidence="10"/>
<feature type="binding site" evidence="10">
    <location>
        <position position="163"/>
    </location>
    <ligand>
        <name>substrate</name>
    </ligand>
</feature>
<dbReference type="GO" id="GO:0005737">
    <property type="term" value="C:cytoplasm"/>
    <property type="evidence" value="ECO:0007669"/>
    <property type="project" value="InterPro"/>
</dbReference>
<dbReference type="Pfam" id="PF00149">
    <property type="entry name" value="Metallophos"/>
    <property type="match status" value="1"/>
</dbReference>
<feature type="binding site" evidence="10">
    <location>
        <position position="194"/>
    </location>
    <ligand>
        <name>substrate</name>
    </ligand>
</feature>
<evidence type="ECO:0000256" key="9">
    <source>
        <dbReference type="ARBA" id="ARBA00023211"/>
    </source>
</evidence>
<keyword evidence="8 10" id="KW-0472">Membrane</keyword>
<dbReference type="GO" id="GO:0030145">
    <property type="term" value="F:manganese ion binding"/>
    <property type="evidence" value="ECO:0007669"/>
    <property type="project" value="UniProtKB-UniRule"/>
</dbReference>
<feature type="binding site" evidence="10">
    <location>
        <position position="10"/>
    </location>
    <ligand>
        <name>Mn(2+)</name>
        <dbReference type="ChEBI" id="CHEBI:29035"/>
        <label>1</label>
    </ligand>
</feature>
<protein>
    <recommendedName>
        <fullName evidence="10">UDP-2,3-diacylglucosamine hydrolase</fullName>
        <ecNumber evidence="10">3.6.1.54</ecNumber>
    </recommendedName>
    <alternativeName>
        <fullName evidence="10">UDP-2,3-diacylglucosamine diphosphatase</fullName>
    </alternativeName>
</protein>
<dbReference type="InterPro" id="IPR029052">
    <property type="entry name" value="Metallo-depent_PP-like"/>
</dbReference>
<feature type="domain" description="Calcineurin-like phosphoesterase" evidence="11">
    <location>
        <begin position="1"/>
        <end position="198"/>
    </location>
</feature>
<dbReference type="GO" id="GO:0019897">
    <property type="term" value="C:extrinsic component of plasma membrane"/>
    <property type="evidence" value="ECO:0007669"/>
    <property type="project" value="UniProtKB-UniRule"/>
</dbReference>
<keyword evidence="4 10" id="KW-0441">Lipid A biosynthesis</keyword>
<dbReference type="GO" id="GO:0008758">
    <property type="term" value="F:UDP-2,3-diacylglucosamine hydrolase activity"/>
    <property type="evidence" value="ECO:0007669"/>
    <property type="project" value="UniProtKB-UniRule"/>
</dbReference>
<feature type="binding site" evidence="10">
    <location>
        <position position="41"/>
    </location>
    <ligand>
        <name>Mn(2+)</name>
        <dbReference type="ChEBI" id="CHEBI:29035"/>
        <label>1</label>
    </ligand>
</feature>
<dbReference type="KEGG" id="smai:EXU30_16865"/>
<dbReference type="EMBL" id="CP036200">
    <property type="protein sequence ID" value="QBF84155.1"/>
    <property type="molecule type" value="Genomic_DNA"/>
</dbReference>
<dbReference type="NCBIfam" id="TIGR01854">
    <property type="entry name" value="lipid_A_lpxH"/>
    <property type="match status" value="1"/>
</dbReference>
<feature type="binding site" evidence="10">
    <location>
        <position position="41"/>
    </location>
    <ligand>
        <name>Mn(2+)</name>
        <dbReference type="ChEBI" id="CHEBI:29035"/>
        <label>2</label>
    </ligand>
</feature>
<evidence type="ECO:0000256" key="2">
    <source>
        <dbReference type="ARBA" id="ARBA00022516"/>
    </source>
</evidence>
<keyword evidence="5 10" id="KW-0479">Metal-binding</keyword>
<dbReference type="InterPro" id="IPR043461">
    <property type="entry name" value="LpxH-like"/>
</dbReference>
<evidence type="ECO:0000256" key="4">
    <source>
        <dbReference type="ARBA" id="ARBA00022556"/>
    </source>
</evidence>
<sequence length="239" mass="26938">MSTVFIGDLHLSEDRPDISNAFIHFLQSGLDDVDSLYIIGDLFEVWVGDDIAPPFALDIARHIAAAAKKTPVYFIHGNRDFMLGKQYCKLADMQILPEVHKISLYGKPTVVLHGDSLCTLDKAYQRFRKFRSIGLFRWLYACLPKQKRLNIAANIRGKSVKDNQRKSYQIMDVEQSAVDALFAKTDSVQMIHGHTHRPNIHTQADGNCRIVVGDWYDQGSVLVVDEAGVKLQNLPLMPA</sequence>
<evidence type="ECO:0000256" key="6">
    <source>
        <dbReference type="ARBA" id="ARBA00022801"/>
    </source>
</evidence>
<feature type="binding site" evidence="10">
    <location>
        <position position="194"/>
    </location>
    <ligand>
        <name>Mn(2+)</name>
        <dbReference type="ChEBI" id="CHEBI:29035"/>
        <label>2</label>
    </ligand>
</feature>
<organism evidence="12 13">
    <name type="scientific">Shewanella maritima</name>
    <dbReference type="NCBI Taxonomy" id="2520507"/>
    <lineage>
        <taxon>Bacteria</taxon>
        <taxon>Pseudomonadati</taxon>
        <taxon>Pseudomonadota</taxon>
        <taxon>Gammaproteobacteria</taxon>
        <taxon>Alteromonadales</taxon>
        <taxon>Shewanellaceae</taxon>
        <taxon>Shewanella</taxon>
    </lineage>
</organism>
<comment type="catalytic activity">
    <reaction evidence="10">
        <text>UDP-2-N,3-O-bis[(3R)-3-hydroxytetradecanoyl]-alpha-D-glucosamine + H2O = 2-N,3-O-bis[(3R)-3-hydroxytetradecanoyl]-alpha-D-glucosaminyl 1-phosphate + UMP + 2 H(+)</text>
        <dbReference type="Rhea" id="RHEA:25213"/>
        <dbReference type="ChEBI" id="CHEBI:15377"/>
        <dbReference type="ChEBI" id="CHEBI:15378"/>
        <dbReference type="ChEBI" id="CHEBI:57865"/>
        <dbReference type="ChEBI" id="CHEBI:57957"/>
        <dbReference type="ChEBI" id="CHEBI:78847"/>
        <dbReference type="EC" id="3.6.1.54"/>
    </reaction>
</comment>
<dbReference type="GO" id="GO:0009245">
    <property type="term" value="P:lipid A biosynthetic process"/>
    <property type="evidence" value="ECO:0007669"/>
    <property type="project" value="UniProtKB-UniRule"/>
</dbReference>
<comment type="function">
    <text evidence="10">Hydrolyzes the pyrophosphate bond of UDP-2,3-diacylglucosamine to yield 2,3-diacylglucosamine 1-phosphate (lipid X) and UMP by catalyzing the attack of water at the alpha-P atom. Involved in the biosynthesis of lipid A, a phosphorylated glycolipid that anchors the lipopolysaccharide to the outer membrane of the cell.</text>
</comment>
<dbReference type="NCBIfam" id="NF003743">
    <property type="entry name" value="PRK05340.1"/>
    <property type="match status" value="1"/>
</dbReference>
<dbReference type="PANTHER" id="PTHR34990">
    <property type="entry name" value="UDP-2,3-DIACYLGLUCOSAMINE HYDROLASE-RELATED"/>
    <property type="match status" value="1"/>
</dbReference>
<keyword evidence="9 10" id="KW-0464">Manganese</keyword>
<dbReference type="CDD" id="cd07398">
    <property type="entry name" value="MPP_YbbF-LpxH"/>
    <property type="match status" value="1"/>
</dbReference>
<dbReference type="Gene3D" id="3.60.21.10">
    <property type="match status" value="1"/>
</dbReference>
<keyword evidence="2 10" id="KW-0444">Lipid biosynthesis</keyword>
<keyword evidence="6 10" id="KW-0378">Hydrolase</keyword>
<comment type="pathway">
    <text evidence="10">Glycolipid biosynthesis; lipid IV(A) biosynthesis; lipid IV(A) from (3R)-3-hydroxytetradecanoyl-[acyl-carrier-protein] and UDP-N-acetyl-alpha-D-glucosamine: step 4/6.</text>
</comment>
<feature type="binding site" evidence="10">
    <location>
        <position position="78"/>
    </location>
    <ligand>
        <name>Mn(2+)</name>
        <dbReference type="ChEBI" id="CHEBI:29035"/>
        <label>2</label>
    </ligand>
</feature>
<feature type="binding site" evidence="10">
    <location>
        <begin position="78"/>
        <end position="79"/>
    </location>
    <ligand>
        <name>substrate</name>
    </ligand>
</feature>
<feature type="binding site" evidence="10">
    <location>
        <position position="121"/>
    </location>
    <ligand>
        <name>substrate</name>
    </ligand>
</feature>
<comment type="subcellular location">
    <subcellularLocation>
        <location evidence="10">Cell inner membrane</location>
        <topology evidence="10">Peripheral membrane protein</topology>
        <orientation evidence="10">Cytoplasmic side</orientation>
    </subcellularLocation>
</comment>
<keyword evidence="3 10" id="KW-0997">Cell inner membrane</keyword>
<evidence type="ECO:0000256" key="10">
    <source>
        <dbReference type="HAMAP-Rule" id="MF_00575"/>
    </source>
</evidence>